<dbReference type="InterPro" id="IPR025895">
    <property type="entry name" value="LAM_C_dom"/>
</dbReference>
<evidence type="ECO:0000256" key="1">
    <source>
        <dbReference type="ARBA" id="ARBA00000911"/>
    </source>
</evidence>
<feature type="binding site" evidence="14">
    <location>
        <position position="166"/>
    </location>
    <ligand>
        <name>[4Fe-4S] cluster</name>
        <dbReference type="ChEBI" id="CHEBI:49883"/>
        <note>4Fe-4S-S-AdoMet</note>
    </ligand>
</feature>
<evidence type="ECO:0000256" key="2">
    <source>
        <dbReference type="ARBA" id="ARBA00001933"/>
    </source>
</evidence>
<evidence type="ECO:0000313" key="19">
    <source>
        <dbReference type="Proteomes" id="UP000503640"/>
    </source>
</evidence>
<sequence length="405" mass="45422">MATLPVLTGEAASPGPSAAPDLGAGGDPRPVRHVTSRFPPGPRSIWKGVSDALWNDWHWQQRERVTSLDRLEQVIRVTAGERQAARETEAEFHMGITPYYAALMDPEDPSCPVRLQAVPTLGELQIAPADLEDPLAEERDMPVPGITHRYPDRVLFYTTHNCPVYCRHCTRKRKVADPSSAAAKKQIEDGLGYIAAHPEIRDIVVSGGDPLSLSDERLDYILGRLRAIPHVEIFRLGTRNLVTLPQRITDDFVYMLRRHQPVYVNTHFNHPKECTAEAFEAARRLADAGCVIGNQMVLLKGVNDDPKTVLELNHKLLLMRIRPYYIYQCDLSKGISHFRTPVESGIRIIEALRGHTSGLAVPQFVVDAPQGGGKIPVNPEYVVKREGKRWTFRNYAGETYTYEEP</sequence>
<evidence type="ECO:0000256" key="11">
    <source>
        <dbReference type="ARBA" id="ARBA00023004"/>
    </source>
</evidence>
<keyword evidence="9 14" id="KW-0479">Metal-binding</keyword>
<feature type="binding site" evidence="14">
    <location>
        <position position="169"/>
    </location>
    <ligand>
        <name>[4Fe-4S] cluster</name>
        <dbReference type="ChEBI" id="CHEBI:49883"/>
        <note>4Fe-4S-S-AdoMet</note>
    </ligand>
</feature>
<keyword evidence="12 14" id="KW-0411">Iron-sulfur</keyword>
<evidence type="ECO:0000256" key="3">
    <source>
        <dbReference type="ARBA" id="ARBA00001966"/>
    </source>
</evidence>
<reference evidence="19" key="1">
    <citation type="journal article" date="2020" name="Appl. Environ. Microbiol.">
        <title>Diazotrophic Anaeromyxobacter Isolates from Soils.</title>
        <authorList>
            <person name="Masuda Y."/>
            <person name="Yamanaka H."/>
            <person name="Xu Z.X."/>
            <person name="Shiratori Y."/>
            <person name="Aono T."/>
            <person name="Amachi S."/>
            <person name="Senoo K."/>
            <person name="Itoh H."/>
        </authorList>
    </citation>
    <scope>NUCLEOTIDE SEQUENCE [LARGE SCALE GENOMIC DNA]</scope>
    <source>
        <strain evidence="19">R267</strain>
    </source>
</reference>
<dbReference type="Proteomes" id="UP000503640">
    <property type="component" value="Unassembled WGS sequence"/>
</dbReference>
<evidence type="ECO:0000256" key="8">
    <source>
        <dbReference type="ARBA" id="ARBA00022691"/>
    </source>
</evidence>
<evidence type="ECO:0000259" key="17">
    <source>
        <dbReference type="PROSITE" id="PS51918"/>
    </source>
</evidence>
<dbReference type="GO" id="GO:0046872">
    <property type="term" value="F:metal ion binding"/>
    <property type="evidence" value="ECO:0007669"/>
    <property type="project" value="UniProtKB-KW"/>
</dbReference>
<evidence type="ECO:0000256" key="4">
    <source>
        <dbReference type="ARBA" id="ARBA00008703"/>
    </source>
</evidence>
<dbReference type="EC" id="5.4.3.2" evidence="5"/>
<dbReference type="CDD" id="cd01335">
    <property type="entry name" value="Radical_SAM"/>
    <property type="match status" value="1"/>
</dbReference>
<dbReference type="Pfam" id="PF12544">
    <property type="entry name" value="LAM_C"/>
    <property type="match status" value="1"/>
</dbReference>
<comment type="cofactor">
    <cofactor evidence="2 15">
        <name>pyridoxal 5'-phosphate</name>
        <dbReference type="ChEBI" id="CHEBI:597326"/>
    </cofactor>
</comment>
<dbReference type="SFLD" id="SFLDF00283">
    <property type="entry name" value="L-lysine_2_3-aminomutase_(LAM"/>
    <property type="match status" value="1"/>
</dbReference>
<feature type="region of interest" description="Disordered" evidence="16">
    <location>
        <begin position="1"/>
        <end position="36"/>
    </location>
</feature>
<feature type="compositionally biased region" description="Low complexity" evidence="16">
    <location>
        <begin position="9"/>
        <end position="22"/>
    </location>
</feature>
<feature type="binding site" evidence="14">
    <location>
        <position position="162"/>
    </location>
    <ligand>
        <name>[4Fe-4S] cluster</name>
        <dbReference type="ChEBI" id="CHEBI:49883"/>
        <note>4Fe-4S-S-AdoMet</note>
    </ligand>
</feature>
<protein>
    <recommendedName>
        <fullName evidence="6">L-lysine 2,3-aminomutase</fullName>
        <ecNumber evidence="5">5.4.3.2</ecNumber>
    </recommendedName>
</protein>
<dbReference type="SFLD" id="SFLDS00029">
    <property type="entry name" value="Radical_SAM"/>
    <property type="match status" value="1"/>
</dbReference>
<evidence type="ECO:0000256" key="7">
    <source>
        <dbReference type="ARBA" id="ARBA00022485"/>
    </source>
</evidence>
<comment type="caution">
    <text evidence="18">The sequence shown here is derived from an EMBL/GenBank/DDBJ whole genome shotgun (WGS) entry which is preliminary data.</text>
</comment>
<evidence type="ECO:0000313" key="18">
    <source>
        <dbReference type="EMBL" id="GEJ57922.1"/>
    </source>
</evidence>
<keyword evidence="11" id="KW-0408">Iron</keyword>
<evidence type="ECO:0000256" key="5">
    <source>
        <dbReference type="ARBA" id="ARBA00012144"/>
    </source>
</evidence>
<keyword evidence="13" id="KW-0413">Isomerase</keyword>
<dbReference type="PANTHER" id="PTHR30538">
    <property type="entry name" value="LYSINE 2,3-AMINOMUTASE-RELATED"/>
    <property type="match status" value="1"/>
</dbReference>
<dbReference type="NCBIfam" id="TIGR00238">
    <property type="entry name" value="KamA family radical SAM protein"/>
    <property type="match status" value="1"/>
</dbReference>
<proteinExistence type="inferred from homology"/>
<evidence type="ECO:0000256" key="12">
    <source>
        <dbReference type="ARBA" id="ARBA00023014"/>
    </source>
</evidence>
<comment type="similarity">
    <text evidence="4">Belongs to the radical SAM superfamily. KamA family.</text>
</comment>
<dbReference type="Gene3D" id="6.10.140.1170">
    <property type="match status" value="1"/>
</dbReference>
<evidence type="ECO:0000256" key="10">
    <source>
        <dbReference type="ARBA" id="ARBA00022898"/>
    </source>
</evidence>
<evidence type="ECO:0000256" key="13">
    <source>
        <dbReference type="ARBA" id="ARBA00023235"/>
    </source>
</evidence>
<name>A0A7I9VNE6_9BACT</name>
<feature type="domain" description="Radical SAM core" evidence="17">
    <location>
        <begin position="148"/>
        <end position="359"/>
    </location>
</feature>
<dbReference type="SUPFAM" id="SSF102114">
    <property type="entry name" value="Radical SAM enzymes"/>
    <property type="match status" value="1"/>
</dbReference>
<evidence type="ECO:0000256" key="14">
    <source>
        <dbReference type="PIRSR" id="PIRSR004911-1"/>
    </source>
</evidence>
<comment type="catalytic activity">
    <reaction evidence="1">
        <text>L-lysine = (3S)-3,6-diaminohexanoate</text>
        <dbReference type="Rhea" id="RHEA:19177"/>
        <dbReference type="ChEBI" id="CHEBI:32551"/>
        <dbReference type="ChEBI" id="CHEBI:57434"/>
        <dbReference type="EC" id="5.4.3.2"/>
    </reaction>
</comment>
<keyword evidence="8" id="KW-0949">S-adenosyl-L-methionine</keyword>
<dbReference type="InterPro" id="IPR058240">
    <property type="entry name" value="rSAM_sf"/>
</dbReference>
<dbReference type="InterPro" id="IPR013785">
    <property type="entry name" value="Aldolase_TIM"/>
</dbReference>
<evidence type="ECO:0000256" key="6">
    <source>
        <dbReference type="ARBA" id="ARBA00022363"/>
    </source>
</evidence>
<evidence type="ECO:0000256" key="16">
    <source>
        <dbReference type="SAM" id="MobiDB-lite"/>
    </source>
</evidence>
<evidence type="ECO:0000256" key="9">
    <source>
        <dbReference type="ARBA" id="ARBA00022723"/>
    </source>
</evidence>
<dbReference type="GO" id="GO:0050066">
    <property type="term" value="F:L-lysine 2,3-aminomutase activity"/>
    <property type="evidence" value="ECO:0007669"/>
    <property type="project" value="UniProtKB-EC"/>
</dbReference>
<dbReference type="Gene3D" id="3.20.20.70">
    <property type="entry name" value="Aldolase class I"/>
    <property type="match status" value="1"/>
</dbReference>
<dbReference type="EMBL" id="BJTG01000006">
    <property type="protein sequence ID" value="GEJ57922.1"/>
    <property type="molecule type" value="Genomic_DNA"/>
</dbReference>
<dbReference type="PROSITE" id="PS51918">
    <property type="entry name" value="RADICAL_SAM"/>
    <property type="match status" value="1"/>
</dbReference>
<dbReference type="InterPro" id="IPR003739">
    <property type="entry name" value="Lys_aminomutase/Glu_NH3_mut"/>
</dbReference>
<gene>
    <name evidence="18" type="primary">ablA_1</name>
    <name evidence="18" type="ORF">AMYX_26630</name>
</gene>
<keyword evidence="10 15" id="KW-0663">Pyridoxal phosphate</keyword>
<dbReference type="GO" id="GO:0051539">
    <property type="term" value="F:4 iron, 4 sulfur cluster binding"/>
    <property type="evidence" value="ECO:0007669"/>
    <property type="project" value="UniProtKB-KW"/>
</dbReference>
<dbReference type="AlphaFoldDB" id="A0A7I9VNE6"/>
<keyword evidence="7 14" id="KW-0004">4Fe-4S</keyword>
<comment type="cofactor">
    <cofactor evidence="3">
        <name>[4Fe-4S] cluster</name>
        <dbReference type="ChEBI" id="CHEBI:49883"/>
    </cofactor>
</comment>
<dbReference type="RefSeq" id="WP_176065979.1">
    <property type="nucleotide sequence ID" value="NZ_BJTG01000006.1"/>
</dbReference>
<dbReference type="InterPro" id="IPR007197">
    <property type="entry name" value="rSAM"/>
</dbReference>
<keyword evidence="19" id="KW-1185">Reference proteome</keyword>
<dbReference type="Pfam" id="PF04055">
    <property type="entry name" value="Radical_SAM"/>
    <property type="match status" value="1"/>
</dbReference>
<organism evidence="18 19">
    <name type="scientific">Anaeromyxobacter diazotrophicus</name>
    <dbReference type="NCBI Taxonomy" id="2590199"/>
    <lineage>
        <taxon>Bacteria</taxon>
        <taxon>Pseudomonadati</taxon>
        <taxon>Myxococcota</taxon>
        <taxon>Myxococcia</taxon>
        <taxon>Myxococcales</taxon>
        <taxon>Cystobacterineae</taxon>
        <taxon>Anaeromyxobacteraceae</taxon>
        <taxon>Anaeromyxobacter</taxon>
    </lineage>
</organism>
<feature type="modified residue" description="N6-(pyridoxal phosphate)lysine" evidence="15">
    <location>
        <position position="374"/>
    </location>
</feature>
<evidence type="ECO:0000256" key="15">
    <source>
        <dbReference type="PIRSR" id="PIRSR603739-50"/>
    </source>
</evidence>
<dbReference type="PIRSF" id="PIRSF004911">
    <property type="entry name" value="DUF160"/>
    <property type="match status" value="1"/>
</dbReference>
<dbReference type="SFLD" id="SFLDG01070">
    <property type="entry name" value="PLP-dependent"/>
    <property type="match status" value="1"/>
</dbReference>
<dbReference type="PANTHER" id="PTHR30538:SF1">
    <property type="entry name" value="L-LYSINE 2,3-AMINOMUTASE"/>
    <property type="match status" value="1"/>
</dbReference>
<accession>A0A7I9VNE6</accession>
<dbReference type="InterPro" id="IPR022459">
    <property type="entry name" value="Lysine_aminomutase"/>
</dbReference>